<evidence type="ECO:0000256" key="12">
    <source>
        <dbReference type="SAM" id="Phobius"/>
    </source>
</evidence>
<evidence type="ECO:0000313" key="15">
    <source>
        <dbReference type="EMBL" id="QCN99634.1"/>
    </source>
</evidence>
<dbReference type="GO" id="GO:0000155">
    <property type="term" value="F:phosphorelay sensor kinase activity"/>
    <property type="evidence" value="ECO:0007669"/>
    <property type="project" value="InterPro"/>
</dbReference>
<feature type="compositionally biased region" description="Pro residues" evidence="11">
    <location>
        <begin position="475"/>
        <end position="487"/>
    </location>
</feature>
<keyword evidence="10 12" id="KW-0472">Membrane</keyword>
<evidence type="ECO:0000313" key="16">
    <source>
        <dbReference type="Proteomes" id="UP000298595"/>
    </source>
</evidence>
<evidence type="ECO:0000256" key="8">
    <source>
        <dbReference type="ARBA" id="ARBA00022989"/>
    </source>
</evidence>
<dbReference type="EC" id="2.7.13.3" evidence="3"/>
<dbReference type="Pfam" id="PF00512">
    <property type="entry name" value="HisKA"/>
    <property type="match status" value="1"/>
</dbReference>
<dbReference type="InterPro" id="IPR003661">
    <property type="entry name" value="HisK_dim/P_dom"/>
</dbReference>
<feature type="transmembrane region" description="Helical" evidence="12">
    <location>
        <begin position="25"/>
        <end position="46"/>
    </location>
</feature>
<evidence type="ECO:0000256" key="11">
    <source>
        <dbReference type="SAM" id="MobiDB-lite"/>
    </source>
</evidence>
<dbReference type="CDD" id="cd00082">
    <property type="entry name" value="HisKA"/>
    <property type="match status" value="1"/>
</dbReference>
<accession>A0A4D8PQR3</accession>
<keyword evidence="9" id="KW-0902">Two-component regulatory system</keyword>
<dbReference type="InterPro" id="IPR004358">
    <property type="entry name" value="Sig_transdc_His_kin-like_C"/>
</dbReference>
<dbReference type="SMART" id="SM00304">
    <property type="entry name" value="HAMP"/>
    <property type="match status" value="1"/>
</dbReference>
<dbReference type="Gene3D" id="1.10.287.130">
    <property type="match status" value="1"/>
</dbReference>
<evidence type="ECO:0000256" key="5">
    <source>
        <dbReference type="ARBA" id="ARBA00022679"/>
    </source>
</evidence>
<reference evidence="15 16" key="1">
    <citation type="submission" date="2018-09" db="EMBL/GenBank/DDBJ databases">
        <title>Whole genome based analysis of evolution and adaptive divergence in Indian and Brazilian strains of Azospirillum brasilense.</title>
        <authorList>
            <person name="Singh C."/>
            <person name="Tripathi A.K."/>
        </authorList>
    </citation>
    <scope>NUCLEOTIDE SEQUENCE [LARGE SCALE GENOMIC DNA]</scope>
    <source>
        <strain evidence="15 16">MTCC4035</strain>
        <plasmid evidence="15 16">p4</plasmid>
    </source>
</reference>
<feature type="domain" description="Histidine kinase" evidence="13">
    <location>
        <begin position="260"/>
        <end position="471"/>
    </location>
</feature>
<dbReference type="RefSeq" id="WP_137118419.1">
    <property type="nucleotide sequence ID" value="NZ_CP032325.1"/>
</dbReference>
<dbReference type="SUPFAM" id="SSF55874">
    <property type="entry name" value="ATPase domain of HSP90 chaperone/DNA topoisomerase II/histidine kinase"/>
    <property type="match status" value="1"/>
</dbReference>
<keyword evidence="6 12" id="KW-0812">Transmembrane</keyword>
<dbReference type="PROSITE" id="PS50885">
    <property type="entry name" value="HAMP"/>
    <property type="match status" value="1"/>
</dbReference>
<dbReference type="PANTHER" id="PTHR45436:SF8">
    <property type="entry name" value="HISTIDINE KINASE"/>
    <property type="match status" value="1"/>
</dbReference>
<evidence type="ECO:0000256" key="2">
    <source>
        <dbReference type="ARBA" id="ARBA00004370"/>
    </source>
</evidence>
<dbReference type="InterPro" id="IPR003660">
    <property type="entry name" value="HAMP_dom"/>
</dbReference>
<evidence type="ECO:0000256" key="1">
    <source>
        <dbReference type="ARBA" id="ARBA00000085"/>
    </source>
</evidence>
<dbReference type="Gene3D" id="6.10.340.10">
    <property type="match status" value="1"/>
</dbReference>
<evidence type="ECO:0000256" key="3">
    <source>
        <dbReference type="ARBA" id="ARBA00012438"/>
    </source>
</evidence>
<evidence type="ECO:0000256" key="6">
    <source>
        <dbReference type="ARBA" id="ARBA00022692"/>
    </source>
</evidence>
<dbReference type="InterPro" id="IPR005467">
    <property type="entry name" value="His_kinase_dom"/>
</dbReference>
<sequence length="495" mass="54391">MSWAKPRDVGPAWVRRFRRHLDTRSFRQAMAIGAVFLVVAGAAVLWSRALLVELVNEHVVDLLERDQETQRLHGGFGDAAALVAELRRRERFAPEGTRRRMVIDRDGHVLYGDEAMARRLLAVIACGGPAPCETGRIDQRGDGWKVRGMVVRLGDGGRYVNAYDLQPMLDQLRAVPLAAGCGVLVFLLTSVAFGLRFSAGTLRRVSAITMALTAYAAGDRDRRVAIAGPDDEFARLGREINRTLDRVTRLVEEVSSVSSSIAHEMRTPLTHLHNRLVTIAENCPDDALRRELEEGIEETRRIQHLFRAIMRLGEIETGRCTLAVEPLDAKALLDEVAESYLPLAEGTGTVITVAVERDLDLRGDRTLLFQTIANLVDNALKYAPGEALHLSAGRRDGWNEIVVADRGRGLAPGQRALAVQRFCRLDPSDRVPGHGLGLAIVDAIARLHGGALRLEDNGPGLRAVVRLERRGRPVTAPPLPPPFPAPSPSFSIKRN</sequence>
<keyword evidence="5" id="KW-0808">Transferase</keyword>
<dbReference type="SMART" id="SM00387">
    <property type="entry name" value="HATPase_c"/>
    <property type="match status" value="1"/>
</dbReference>
<dbReference type="AlphaFoldDB" id="A0A4D8PQR3"/>
<geneLocation type="plasmid" evidence="15 16">
    <name>p4</name>
</geneLocation>
<dbReference type="PANTHER" id="PTHR45436">
    <property type="entry name" value="SENSOR HISTIDINE KINASE YKOH"/>
    <property type="match status" value="1"/>
</dbReference>
<dbReference type="SMART" id="SM00388">
    <property type="entry name" value="HisKA"/>
    <property type="match status" value="1"/>
</dbReference>
<protein>
    <recommendedName>
        <fullName evidence="3">histidine kinase</fullName>
        <ecNumber evidence="3">2.7.13.3</ecNumber>
    </recommendedName>
</protein>
<dbReference type="PROSITE" id="PS50109">
    <property type="entry name" value="HIS_KIN"/>
    <property type="match status" value="1"/>
</dbReference>
<dbReference type="Proteomes" id="UP000298595">
    <property type="component" value="Plasmid p4"/>
</dbReference>
<keyword evidence="15" id="KW-0614">Plasmid</keyword>
<evidence type="ECO:0000256" key="9">
    <source>
        <dbReference type="ARBA" id="ARBA00023012"/>
    </source>
</evidence>
<evidence type="ECO:0000256" key="4">
    <source>
        <dbReference type="ARBA" id="ARBA00022553"/>
    </source>
</evidence>
<dbReference type="EMBL" id="CP032325">
    <property type="protein sequence ID" value="QCN99634.1"/>
    <property type="molecule type" value="Genomic_DNA"/>
</dbReference>
<evidence type="ECO:0000256" key="10">
    <source>
        <dbReference type="ARBA" id="ARBA00023136"/>
    </source>
</evidence>
<evidence type="ECO:0000256" key="7">
    <source>
        <dbReference type="ARBA" id="ARBA00022777"/>
    </source>
</evidence>
<gene>
    <name evidence="15" type="ORF">D3093_30730</name>
</gene>
<dbReference type="Pfam" id="PF02518">
    <property type="entry name" value="HATPase_c"/>
    <property type="match status" value="1"/>
</dbReference>
<dbReference type="KEGG" id="aare:D3093_30730"/>
<evidence type="ECO:0000259" key="14">
    <source>
        <dbReference type="PROSITE" id="PS50885"/>
    </source>
</evidence>
<dbReference type="SUPFAM" id="SSF47384">
    <property type="entry name" value="Homodimeric domain of signal transducing histidine kinase"/>
    <property type="match status" value="1"/>
</dbReference>
<name>A0A4D8PQR3_9PROT</name>
<dbReference type="Gene3D" id="3.30.565.10">
    <property type="entry name" value="Histidine kinase-like ATPase, C-terminal domain"/>
    <property type="match status" value="1"/>
</dbReference>
<dbReference type="InterPro" id="IPR036890">
    <property type="entry name" value="HATPase_C_sf"/>
</dbReference>
<keyword evidence="4" id="KW-0597">Phosphoprotein</keyword>
<dbReference type="PRINTS" id="PR00344">
    <property type="entry name" value="BCTRLSENSOR"/>
</dbReference>
<feature type="region of interest" description="Disordered" evidence="11">
    <location>
        <begin position="472"/>
        <end position="495"/>
    </location>
</feature>
<dbReference type="InterPro" id="IPR050428">
    <property type="entry name" value="TCS_sensor_his_kinase"/>
</dbReference>
<organism evidence="15 16">
    <name type="scientific">Azospirillum argentinense</name>
    <dbReference type="NCBI Taxonomy" id="2970906"/>
    <lineage>
        <taxon>Bacteria</taxon>
        <taxon>Pseudomonadati</taxon>
        <taxon>Pseudomonadota</taxon>
        <taxon>Alphaproteobacteria</taxon>
        <taxon>Rhodospirillales</taxon>
        <taxon>Azospirillaceae</taxon>
        <taxon>Azospirillum</taxon>
    </lineage>
</organism>
<evidence type="ECO:0000259" key="13">
    <source>
        <dbReference type="PROSITE" id="PS50109"/>
    </source>
</evidence>
<proteinExistence type="predicted"/>
<dbReference type="InterPro" id="IPR036097">
    <property type="entry name" value="HisK_dim/P_sf"/>
</dbReference>
<comment type="subcellular location">
    <subcellularLocation>
        <location evidence="2">Membrane</location>
    </subcellularLocation>
</comment>
<comment type="catalytic activity">
    <reaction evidence="1">
        <text>ATP + protein L-histidine = ADP + protein N-phospho-L-histidine.</text>
        <dbReference type="EC" id="2.7.13.3"/>
    </reaction>
</comment>
<dbReference type="InterPro" id="IPR003594">
    <property type="entry name" value="HATPase_dom"/>
</dbReference>
<dbReference type="GO" id="GO:0005886">
    <property type="term" value="C:plasma membrane"/>
    <property type="evidence" value="ECO:0007669"/>
    <property type="project" value="TreeGrafter"/>
</dbReference>
<feature type="transmembrane region" description="Helical" evidence="12">
    <location>
        <begin position="174"/>
        <end position="195"/>
    </location>
</feature>
<keyword evidence="7 15" id="KW-0418">Kinase</keyword>
<dbReference type="CDD" id="cd00075">
    <property type="entry name" value="HATPase"/>
    <property type="match status" value="1"/>
</dbReference>
<keyword evidence="8 12" id="KW-1133">Transmembrane helix</keyword>
<feature type="domain" description="HAMP" evidence="14">
    <location>
        <begin position="199"/>
        <end position="252"/>
    </location>
</feature>